<dbReference type="Proteomes" id="UP001225072">
    <property type="component" value="Unassembled WGS sequence"/>
</dbReference>
<keyword evidence="2" id="KW-1185">Reference proteome</keyword>
<comment type="caution">
    <text evidence="1">The sequence shown here is derived from an EMBL/GenBank/DDBJ whole genome shotgun (WGS) entry which is preliminary data.</text>
</comment>
<proteinExistence type="predicted"/>
<organism evidence="1 2">
    <name type="scientific">Chryseobacterium camelliae</name>
    <dbReference type="NCBI Taxonomy" id="1265445"/>
    <lineage>
        <taxon>Bacteria</taxon>
        <taxon>Pseudomonadati</taxon>
        <taxon>Bacteroidota</taxon>
        <taxon>Flavobacteriia</taxon>
        <taxon>Flavobacteriales</taxon>
        <taxon>Weeksellaceae</taxon>
        <taxon>Chryseobacterium group</taxon>
        <taxon>Chryseobacterium</taxon>
    </lineage>
</organism>
<name>A0ABU0TKY2_9FLAO</name>
<dbReference type="EMBL" id="JAUTAL010000001">
    <property type="protein sequence ID" value="MDQ1097697.1"/>
    <property type="molecule type" value="Genomic_DNA"/>
</dbReference>
<evidence type="ECO:0000313" key="2">
    <source>
        <dbReference type="Proteomes" id="UP001225072"/>
    </source>
</evidence>
<sequence length="215" mass="24864">MKKRIQTFPVRVPNTAFPPGLKGFAVVILLLFFGPLYSQEGVGTTPVISLHEDAKIYSADPNLNRQLISQGNVDYKLNAGKKGVVFNAKNTSFRKKVKKLQSKIYVRNKDQESLQKIKQQVSNFEKRKKSFDLYGIHSFPSPHEFLSSSYFNRDYTVPTRDSNDFSKIIFQDYNNLARIPLDYLYPREYHYYNNNPLDFCYSSVYSVRPPPVALL</sequence>
<accession>A0ABU0TKY2</accession>
<protein>
    <submittedName>
        <fullName evidence="1">Uncharacterized protein</fullName>
    </submittedName>
</protein>
<gene>
    <name evidence="1" type="ORF">QE404_002844</name>
</gene>
<reference evidence="1 2" key="1">
    <citation type="submission" date="2023-07" db="EMBL/GenBank/DDBJ databases">
        <title>Functional and genomic diversity of the sorghum phyllosphere microbiome.</title>
        <authorList>
            <person name="Shade A."/>
        </authorList>
    </citation>
    <scope>NUCLEOTIDE SEQUENCE [LARGE SCALE GENOMIC DNA]</scope>
    <source>
        <strain evidence="1 2">SORGH_AS_1064</strain>
    </source>
</reference>
<dbReference type="RefSeq" id="WP_307451407.1">
    <property type="nucleotide sequence ID" value="NZ_JAUTAL010000001.1"/>
</dbReference>
<evidence type="ECO:0000313" key="1">
    <source>
        <dbReference type="EMBL" id="MDQ1097697.1"/>
    </source>
</evidence>